<dbReference type="EMBL" id="GBRH01213092">
    <property type="protein sequence ID" value="JAD84803.1"/>
    <property type="molecule type" value="Transcribed_RNA"/>
</dbReference>
<evidence type="ECO:0000313" key="1">
    <source>
        <dbReference type="EMBL" id="JAD84803.1"/>
    </source>
</evidence>
<reference evidence="1" key="1">
    <citation type="submission" date="2014-09" db="EMBL/GenBank/DDBJ databases">
        <authorList>
            <person name="Magalhaes I.L.F."/>
            <person name="Oliveira U."/>
            <person name="Santos F.R."/>
            <person name="Vidigal T.H.D.A."/>
            <person name="Brescovit A.D."/>
            <person name="Santos A.J."/>
        </authorList>
    </citation>
    <scope>NUCLEOTIDE SEQUENCE</scope>
    <source>
        <tissue evidence="1">Shoot tissue taken approximately 20 cm above the soil surface</tissue>
    </source>
</reference>
<sequence length="70" mass="8063">MARSLKSYLNLTFGIERCIGAMDRLRWSTNIGTGHAEQEHGLYPLTAKILDHGYYLKDLQKMPTRIQVLQ</sequence>
<name>A0A0A9DDN8_ARUDO</name>
<accession>A0A0A9DDN8</accession>
<reference evidence="1" key="2">
    <citation type="journal article" date="2015" name="Data Brief">
        <title>Shoot transcriptome of the giant reed, Arundo donax.</title>
        <authorList>
            <person name="Barrero R.A."/>
            <person name="Guerrero F.D."/>
            <person name="Moolhuijzen P."/>
            <person name="Goolsby J.A."/>
            <person name="Tidwell J."/>
            <person name="Bellgard S.E."/>
            <person name="Bellgard M.I."/>
        </authorList>
    </citation>
    <scope>NUCLEOTIDE SEQUENCE</scope>
    <source>
        <tissue evidence="1">Shoot tissue taken approximately 20 cm above the soil surface</tissue>
    </source>
</reference>
<proteinExistence type="predicted"/>
<dbReference type="AlphaFoldDB" id="A0A0A9DDN8"/>
<protein>
    <submittedName>
        <fullName evidence="1">Uncharacterized protein</fullName>
    </submittedName>
</protein>
<organism evidence="1">
    <name type="scientific">Arundo donax</name>
    <name type="common">Giant reed</name>
    <name type="synonym">Donax arundinaceus</name>
    <dbReference type="NCBI Taxonomy" id="35708"/>
    <lineage>
        <taxon>Eukaryota</taxon>
        <taxon>Viridiplantae</taxon>
        <taxon>Streptophyta</taxon>
        <taxon>Embryophyta</taxon>
        <taxon>Tracheophyta</taxon>
        <taxon>Spermatophyta</taxon>
        <taxon>Magnoliopsida</taxon>
        <taxon>Liliopsida</taxon>
        <taxon>Poales</taxon>
        <taxon>Poaceae</taxon>
        <taxon>PACMAD clade</taxon>
        <taxon>Arundinoideae</taxon>
        <taxon>Arundineae</taxon>
        <taxon>Arundo</taxon>
    </lineage>
</organism>